<dbReference type="Pfam" id="PF00313">
    <property type="entry name" value="CSD"/>
    <property type="match status" value="1"/>
</dbReference>
<dbReference type="SUPFAM" id="SSF50249">
    <property type="entry name" value="Nucleic acid-binding proteins"/>
    <property type="match status" value="1"/>
</dbReference>
<comment type="caution">
    <text evidence="2">The sequence shown here is derived from an EMBL/GenBank/DDBJ whole genome shotgun (WGS) entry which is preliminary data.</text>
</comment>
<dbReference type="Proteomes" id="UP000540423">
    <property type="component" value="Unassembled WGS sequence"/>
</dbReference>
<evidence type="ECO:0000259" key="1">
    <source>
        <dbReference type="Pfam" id="PF00313"/>
    </source>
</evidence>
<feature type="domain" description="CSD" evidence="1">
    <location>
        <begin position="5"/>
        <end position="65"/>
    </location>
</feature>
<accession>A0A7X0HP50</accession>
<evidence type="ECO:0000313" key="2">
    <source>
        <dbReference type="EMBL" id="MBB6440029.1"/>
    </source>
</evidence>
<sequence>MEERCTGFVQYYNRDRGYGFLVPEGGTDPVYFEREDIEHTCTGLSQDQQVTLTLALGTGRYEAKNSRP</sequence>
<dbReference type="EMBL" id="JACHEM010000035">
    <property type="protein sequence ID" value="MBB6440029.1"/>
    <property type="molecule type" value="Genomic_DNA"/>
</dbReference>
<dbReference type="RefSeq" id="WP_185036502.1">
    <property type="nucleotide sequence ID" value="NZ_JACHEM010000035.1"/>
</dbReference>
<reference evidence="2 3" key="1">
    <citation type="submission" date="2020-08" db="EMBL/GenBank/DDBJ databases">
        <title>Genomic Encyclopedia of Type Strains, Phase IV (KMG-IV): sequencing the most valuable type-strain genomes for metagenomic binning, comparative biology and taxonomic classification.</title>
        <authorList>
            <person name="Goeker M."/>
        </authorList>
    </citation>
    <scope>NUCLEOTIDE SEQUENCE [LARGE SCALE GENOMIC DNA]</scope>
    <source>
        <strain evidence="2 3">DSM 40141</strain>
    </source>
</reference>
<dbReference type="Gene3D" id="2.40.50.140">
    <property type="entry name" value="Nucleic acid-binding proteins"/>
    <property type="match status" value="1"/>
</dbReference>
<name>A0A7X0HP50_9ACTN</name>
<dbReference type="GO" id="GO:0003676">
    <property type="term" value="F:nucleic acid binding"/>
    <property type="evidence" value="ECO:0007669"/>
    <property type="project" value="InterPro"/>
</dbReference>
<evidence type="ECO:0000313" key="3">
    <source>
        <dbReference type="Proteomes" id="UP000540423"/>
    </source>
</evidence>
<proteinExistence type="predicted"/>
<dbReference type="InterPro" id="IPR012340">
    <property type="entry name" value="NA-bd_OB-fold"/>
</dbReference>
<gene>
    <name evidence="2" type="ORF">HNQ79_006542</name>
</gene>
<protein>
    <submittedName>
        <fullName evidence="2">Cold shock CspA family protein</fullName>
    </submittedName>
</protein>
<dbReference type="AlphaFoldDB" id="A0A7X0HP50"/>
<organism evidence="2 3">
    <name type="scientific">Streptomyces candidus</name>
    <dbReference type="NCBI Taxonomy" id="67283"/>
    <lineage>
        <taxon>Bacteria</taxon>
        <taxon>Bacillati</taxon>
        <taxon>Actinomycetota</taxon>
        <taxon>Actinomycetes</taxon>
        <taxon>Kitasatosporales</taxon>
        <taxon>Streptomycetaceae</taxon>
        <taxon>Streptomyces</taxon>
    </lineage>
</organism>
<keyword evidence="3" id="KW-1185">Reference proteome</keyword>
<dbReference type="InterPro" id="IPR002059">
    <property type="entry name" value="CSP_DNA-bd"/>
</dbReference>